<gene>
    <name evidence="1" type="ORF">CSHISOI_09609</name>
</gene>
<comment type="caution">
    <text evidence="1">The sequence shown here is derived from an EMBL/GenBank/DDBJ whole genome shotgun (WGS) entry which is preliminary data.</text>
</comment>
<accession>A0A5Q4BFU8</accession>
<keyword evidence="2" id="KW-1185">Reference proteome</keyword>
<dbReference type="Proteomes" id="UP000326340">
    <property type="component" value="Unassembled WGS sequence"/>
</dbReference>
<name>A0A5Q4BFU8_9PEZI</name>
<evidence type="ECO:0000313" key="2">
    <source>
        <dbReference type="Proteomes" id="UP000326340"/>
    </source>
</evidence>
<protein>
    <submittedName>
        <fullName evidence="1">Uncharacterized protein</fullName>
    </submittedName>
</protein>
<dbReference type="AlphaFoldDB" id="A0A5Q4BFU8"/>
<dbReference type="EMBL" id="PUHP01001443">
    <property type="protein sequence ID" value="TQN65812.1"/>
    <property type="molecule type" value="Genomic_DNA"/>
</dbReference>
<dbReference type="OrthoDB" id="423576at2759"/>
<sequence>MPMAEMRISPGSLLRSIHGVAQAVKLSGAETEPIAQRLSASTEALELAEWQALFEDMNSGDDDDDDDDGHSLHQLTAVLGVALAVSFLRETGRHDRIARPDELDRCWDMVYRAISSKGAPAFAASRSAQGFLSVPLCSIVRDGSIDELFRLHVWLPDGKRGNPDFRLHSHQPFAQSWILAGAGEDRSWEVEQVNDPAEATHAGYALSWADGKGQGSAYKTHQSSSTVRNTGDLFRATETSAQVNVRDSTYVVPAARYHTSDVAPDALCATLFFFDSHRGFVKDAGVLGPRDGESYTQLRDPAGVSPSELAEAVQAARLQEL</sequence>
<evidence type="ECO:0000313" key="1">
    <source>
        <dbReference type="EMBL" id="TQN65812.1"/>
    </source>
</evidence>
<organism evidence="1 2">
    <name type="scientific">Colletotrichum shisoi</name>
    <dbReference type="NCBI Taxonomy" id="2078593"/>
    <lineage>
        <taxon>Eukaryota</taxon>
        <taxon>Fungi</taxon>
        <taxon>Dikarya</taxon>
        <taxon>Ascomycota</taxon>
        <taxon>Pezizomycotina</taxon>
        <taxon>Sordariomycetes</taxon>
        <taxon>Hypocreomycetidae</taxon>
        <taxon>Glomerellales</taxon>
        <taxon>Glomerellaceae</taxon>
        <taxon>Colletotrichum</taxon>
        <taxon>Colletotrichum destructivum species complex</taxon>
    </lineage>
</organism>
<reference evidence="1 2" key="1">
    <citation type="journal article" date="2019" name="Sci. Rep.">
        <title>Colletotrichum shisoi sp. nov., an anthracnose pathogen of Perilla frutescens in Japan: molecular phylogenetic, morphological and genomic evidence.</title>
        <authorList>
            <person name="Gan P."/>
            <person name="Tsushima A."/>
            <person name="Hiroyama R."/>
            <person name="Narusaka M."/>
            <person name="Takano Y."/>
            <person name="Narusaka Y."/>
            <person name="Kawaradani M."/>
            <person name="Damm U."/>
            <person name="Shirasu K."/>
        </authorList>
    </citation>
    <scope>NUCLEOTIDE SEQUENCE [LARGE SCALE GENOMIC DNA]</scope>
    <source>
        <strain evidence="1 2">PG-2018a</strain>
    </source>
</reference>
<proteinExistence type="predicted"/>